<dbReference type="PANTHER" id="PTHR30015:SF6">
    <property type="entry name" value="SLL1429 PROTEIN"/>
    <property type="match status" value="1"/>
</dbReference>
<proteinExistence type="predicted"/>
<accession>A0A6J4KG39</accession>
<dbReference type="Gene3D" id="3.40.1350.10">
    <property type="match status" value="1"/>
</dbReference>
<dbReference type="AlphaFoldDB" id="A0A6J4KG39"/>
<dbReference type="EMBL" id="CADCTR010001633">
    <property type="protein sequence ID" value="CAA9305005.1"/>
    <property type="molecule type" value="Genomic_DNA"/>
</dbReference>
<feature type="compositionally biased region" description="Basic and acidic residues" evidence="1">
    <location>
        <begin position="160"/>
        <end position="173"/>
    </location>
</feature>
<feature type="transmembrane region" description="Helical" evidence="2">
    <location>
        <begin position="40"/>
        <end position="61"/>
    </location>
</feature>
<sequence>MVSEDIYEPLLGMLFVAGCVAVAGFTVLRLVRGGSAGRNLVSIMGFYALCFVPIFVVFVLIESFDMRLLWGFAGGSLVGGVGLGSIVGGFCLALMKLGWFRRQREVVEEKEVSEEGRVAPTTPEETPEASPEYGSFAGAHQAEKTRPERAQERARRRQERARENRDKDTEQLAREAEERLARIERHRIKAERAAEERSKAREKERLAREKERLARLERNRIKAEREEEERRKHVESLLSREAVRDHVNYMSGLEFEKFMADVLRQKGYVVEETKASGDQGVDLLLPNYDGKRVAVQLKRYTGAVGNSAIQQTFAGMAHYHAEEGWVITTGTFTKSARQIARSTRVRLIDGKELADWLVDLKD</sequence>
<feature type="compositionally biased region" description="Basic and acidic residues" evidence="1">
    <location>
        <begin position="141"/>
        <end position="153"/>
    </location>
</feature>
<dbReference type="InterPro" id="IPR052906">
    <property type="entry name" value="Type_IV_Methyl-Rstrct_Enzyme"/>
</dbReference>
<dbReference type="GO" id="GO:0003677">
    <property type="term" value="F:DNA binding"/>
    <property type="evidence" value="ECO:0007669"/>
    <property type="project" value="InterPro"/>
</dbReference>
<evidence type="ECO:0000256" key="1">
    <source>
        <dbReference type="SAM" id="MobiDB-lite"/>
    </source>
</evidence>
<reference evidence="4" key="1">
    <citation type="submission" date="2020-02" db="EMBL/GenBank/DDBJ databases">
        <authorList>
            <person name="Meier V. D."/>
        </authorList>
    </citation>
    <scope>NUCLEOTIDE SEQUENCE</scope>
    <source>
        <strain evidence="4">AVDCRST_MAG93</strain>
    </source>
</reference>
<evidence type="ECO:0000259" key="3">
    <source>
        <dbReference type="Pfam" id="PF04471"/>
    </source>
</evidence>
<feature type="transmembrane region" description="Helical" evidence="2">
    <location>
        <begin position="67"/>
        <end position="94"/>
    </location>
</feature>
<dbReference type="GO" id="GO:0009307">
    <property type="term" value="P:DNA restriction-modification system"/>
    <property type="evidence" value="ECO:0007669"/>
    <property type="project" value="InterPro"/>
</dbReference>
<dbReference type="InterPro" id="IPR007560">
    <property type="entry name" value="Restrct_endonuc_IV_Mrr"/>
</dbReference>
<protein>
    <recommendedName>
        <fullName evidence="3">Restriction endonuclease type IV Mrr domain-containing protein</fullName>
    </recommendedName>
</protein>
<dbReference type="GO" id="GO:0015666">
    <property type="term" value="F:restriction endodeoxyribonuclease activity"/>
    <property type="evidence" value="ECO:0007669"/>
    <property type="project" value="TreeGrafter"/>
</dbReference>
<evidence type="ECO:0000313" key="4">
    <source>
        <dbReference type="EMBL" id="CAA9305005.1"/>
    </source>
</evidence>
<feature type="region of interest" description="Disordered" evidence="1">
    <location>
        <begin position="111"/>
        <end position="173"/>
    </location>
</feature>
<organism evidence="4">
    <name type="scientific">uncultured Chloroflexia bacterium</name>
    <dbReference type="NCBI Taxonomy" id="1672391"/>
    <lineage>
        <taxon>Bacteria</taxon>
        <taxon>Bacillati</taxon>
        <taxon>Chloroflexota</taxon>
        <taxon>Chloroflexia</taxon>
        <taxon>environmental samples</taxon>
    </lineage>
</organism>
<dbReference type="InterPro" id="IPR011335">
    <property type="entry name" value="Restrct_endonuc-II-like"/>
</dbReference>
<keyword evidence="2" id="KW-0812">Transmembrane</keyword>
<feature type="transmembrane region" description="Helical" evidence="2">
    <location>
        <begin position="6"/>
        <end position="28"/>
    </location>
</feature>
<feature type="domain" description="Restriction endonuclease type IV Mrr" evidence="3">
    <location>
        <begin position="249"/>
        <end position="357"/>
    </location>
</feature>
<keyword evidence="2" id="KW-0472">Membrane</keyword>
<dbReference type="Pfam" id="PF04471">
    <property type="entry name" value="Mrr_cat"/>
    <property type="match status" value="1"/>
</dbReference>
<evidence type="ECO:0000256" key="2">
    <source>
        <dbReference type="SAM" id="Phobius"/>
    </source>
</evidence>
<name>A0A6J4KG39_9CHLR</name>
<dbReference type="InterPro" id="IPR011856">
    <property type="entry name" value="tRNA_endonuc-like_dom_sf"/>
</dbReference>
<keyword evidence="2" id="KW-1133">Transmembrane helix</keyword>
<gene>
    <name evidence="4" type="ORF">AVDCRST_MAG93-4860</name>
</gene>
<dbReference type="PANTHER" id="PTHR30015">
    <property type="entry name" value="MRR RESTRICTION SYSTEM PROTEIN"/>
    <property type="match status" value="1"/>
</dbReference>
<dbReference type="SUPFAM" id="SSF52980">
    <property type="entry name" value="Restriction endonuclease-like"/>
    <property type="match status" value="1"/>
</dbReference>